<keyword evidence="2" id="KW-1185">Reference proteome</keyword>
<gene>
    <name evidence="1" type="ORF">BN11_3250001</name>
</gene>
<comment type="caution">
    <text evidence="1">The sequence shown here is derived from an EMBL/GenBank/DDBJ whole genome shotgun (WGS) entry which is preliminary data.</text>
</comment>
<evidence type="ECO:0000313" key="2">
    <source>
        <dbReference type="Proteomes" id="UP000035763"/>
    </source>
</evidence>
<accession>W6JYP4</accession>
<organism evidence="1 2">
    <name type="scientific">Nostocoides australiense Ben110</name>
    <dbReference type="NCBI Taxonomy" id="1193182"/>
    <lineage>
        <taxon>Bacteria</taxon>
        <taxon>Bacillati</taxon>
        <taxon>Actinomycetota</taxon>
        <taxon>Actinomycetes</taxon>
        <taxon>Micrococcales</taxon>
        <taxon>Intrasporangiaceae</taxon>
        <taxon>Nostocoides</taxon>
    </lineage>
</organism>
<dbReference type="STRING" id="1193182.BN11_3250001"/>
<evidence type="ECO:0000313" key="1">
    <source>
        <dbReference type="EMBL" id="CCH73780.1"/>
    </source>
</evidence>
<dbReference type="Proteomes" id="UP000035763">
    <property type="component" value="Unassembled WGS sequence"/>
</dbReference>
<name>W6JYP4_9MICO</name>
<protein>
    <submittedName>
        <fullName evidence="1">Uncharacterized protein</fullName>
    </submittedName>
</protein>
<sequence>MAILHGLASLSVLIGPYRPGRPLPEEPMRLPVR</sequence>
<dbReference type="AlphaFoldDB" id="W6JYP4"/>
<reference evidence="1 2" key="1">
    <citation type="journal article" date="2013" name="ISME J.">
        <title>A metabolic model for members of the genus Tetrasphaera involved in enhanced biological phosphorus removal.</title>
        <authorList>
            <person name="Kristiansen R."/>
            <person name="Nguyen H.T.T."/>
            <person name="Saunders A.M."/>
            <person name="Nielsen J.L."/>
            <person name="Wimmer R."/>
            <person name="Le V.Q."/>
            <person name="McIlroy S.J."/>
            <person name="Petrovski S."/>
            <person name="Seviour R.J."/>
            <person name="Calteau A."/>
            <person name="Nielsen K.L."/>
            <person name="Nielsen P.H."/>
        </authorList>
    </citation>
    <scope>NUCLEOTIDE SEQUENCE [LARGE SCALE GENOMIC DNA]</scope>
    <source>
        <strain evidence="1 2">Ben110</strain>
    </source>
</reference>
<proteinExistence type="predicted"/>
<dbReference type="EMBL" id="CAJA01000252">
    <property type="protein sequence ID" value="CCH73780.1"/>
    <property type="molecule type" value="Genomic_DNA"/>
</dbReference>